<organism evidence="1 2">
    <name type="scientific">Fulvivirga sedimenti</name>
    <dbReference type="NCBI Taxonomy" id="2879465"/>
    <lineage>
        <taxon>Bacteria</taxon>
        <taxon>Pseudomonadati</taxon>
        <taxon>Bacteroidota</taxon>
        <taxon>Cytophagia</taxon>
        <taxon>Cytophagales</taxon>
        <taxon>Fulvivirgaceae</taxon>
        <taxon>Fulvivirga</taxon>
    </lineage>
</organism>
<dbReference type="AlphaFoldDB" id="A0A9X1HUR4"/>
<dbReference type="Proteomes" id="UP001139409">
    <property type="component" value="Unassembled WGS sequence"/>
</dbReference>
<dbReference type="EMBL" id="JAIXNE010000006">
    <property type="protein sequence ID" value="MCA6078684.1"/>
    <property type="molecule type" value="Genomic_DNA"/>
</dbReference>
<name>A0A9X1HUR4_9BACT</name>
<evidence type="ECO:0008006" key="3">
    <source>
        <dbReference type="Google" id="ProtNLM"/>
    </source>
</evidence>
<evidence type="ECO:0000313" key="2">
    <source>
        <dbReference type="Proteomes" id="UP001139409"/>
    </source>
</evidence>
<keyword evidence="2" id="KW-1185">Reference proteome</keyword>
<accession>A0A9X1HUR4</accession>
<reference evidence="1" key="1">
    <citation type="submission" date="2021-09" db="EMBL/GenBank/DDBJ databases">
        <title>Fulvivirga sp. isolated from coastal sediment.</title>
        <authorList>
            <person name="Yu H."/>
        </authorList>
    </citation>
    <scope>NUCLEOTIDE SEQUENCE</scope>
    <source>
        <strain evidence="1">1062</strain>
    </source>
</reference>
<proteinExistence type="predicted"/>
<gene>
    <name evidence="1" type="ORF">LDX50_27670</name>
</gene>
<dbReference type="RefSeq" id="WP_225699537.1">
    <property type="nucleotide sequence ID" value="NZ_JAIXNE010000006.1"/>
</dbReference>
<sequence length="153" mass="17761">MNKIEFKREALQQARISHQKVLEDLKYGIEELQKSEMGLHEDQLDMDQQSLDDVSNETIIRLGEQLNFARDEMELLNRMVVQEPLHSEVTLGSIVETDQRTFYVSASIEKYTVNDREIFGLSTHTPVYSAMKGMSKGDTFSFRDTTYKILDVY</sequence>
<evidence type="ECO:0000313" key="1">
    <source>
        <dbReference type="EMBL" id="MCA6078684.1"/>
    </source>
</evidence>
<comment type="caution">
    <text evidence="1">The sequence shown here is derived from an EMBL/GenBank/DDBJ whole genome shotgun (WGS) entry which is preliminary data.</text>
</comment>
<protein>
    <recommendedName>
        <fullName evidence="3">Transcription elongation factor GreA/GreB C-terminal domain-containing protein</fullName>
    </recommendedName>
</protein>